<accession>A0AAE8BQ70</accession>
<protein>
    <recommendedName>
        <fullName evidence="4">Holin</fullName>
    </recommendedName>
</protein>
<proteinExistence type="predicted"/>
<evidence type="ECO:0000256" key="1">
    <source>
        <dbReference type="SAM" id="Phobius"/>
    </source>
</evidence>
<dbReference type="EMBL" id="MZ501266">
    <property type="protein sequence ID" value="QZA70441.1"/>
    <property type="molecule type" value="Genomic_DNA"/>
</dbReference>
<evidence type="ECO:0008006" key="4">
    <source>
        <dbReference type="Google" id="ProtNLM"/>
    </source>
</evidence>
<evidence type="ECO:0000313" key="3">
    <source>
        <dbReference type="Proteomes" id="UP000828678"/>
    </source>
</evidence>
<feature type="transmembrane region" description="Helical" evidence="1">
    <location>
        <begin position="76"/>
        <end position="98"/>
    </location>
</feature>
<reference evidence="2" key="1">
    <citation type="submission" date="2021-07" db="EMBL/GenBank/DDBJ databases">
        <authorList>
            <person name="Roth S.J."/>
            <person name="Krukonis G.P."/>
            <person name="Delesalle V.A."/>
        </authorList>
    </citation>
    <scope>NUCLEOTIDE SEQUENCE</scope>
</reference>
<keyword evidence="1" id="KW-0812">Transmembrane</keyword>
<organism evidence="2 3">
    <name type="scientific">Erwinia phage AH03</name>
    <dbReference type="NCBI Taxonomy" id="2869568"/>
    <lineage>
        <taxon>Viruses</taxon>
        <taxon>Duplodnaviria</taxon>
        <taxon>Heunggongvirae</taxon>
        <taxon>Uroviricota</taxon>
        <taxon>Caudoviricetes</taxon>
        <taxon>Ahotrevirus</taxon>
        <taxon>Ahotrevirus AH03</taxon>
    </lineage>
</organism>
<gene>
    <name evidence="2" type="primary">28</name>
    <name evidence="2" type="ORF">AH03_28</name>
</gene>
<feature type="transmembrane region" description="Helical" evidence="1">
    <location>
        <begin position="6"/>
        <end position="23"/>
    </location>
</feature>
<keyword evidence="3" id="KW-1185">Reference proteome</keyword>
<keyword evidence="1" id="KW-0472">Membrane</keyword>
<dbReference type="Proteomes" id="UP000828678">
    <property type="component" value="Segment"/>
</dbReference>
<feature type="transmembrane region" description="Helical" evidence="1">
    <location>
        <begin position="35"/>
        <end position="56"/>
    </location>
</feature>
<dbReference type="InterPro" id="IPR057700">
    <property type="entry name" value="DUF7940"/>
</dbReference>
<dbReference type="Pfam" id="PF25612">
    <property type="entry name" value="DUF7940"/>
    <property type="match status" value="1"/>
</dbReference>
<evidence type="ECO:0000313" key="2">
    <source>
        <dbReference type="EMBL" id="QZA70441.1"/>
    </source>
</evidence>
<name>A0AAE8BQ70_9CAUD</name>
<keyword evidence="1" id="KW-1133">Transmembrane helix</keyword>
<sequence>MKLILIILFFVAVIVCLLLLRKYGKLEFVSHAKLLWKTWSIWLGTAATAFSGYLAFFPDAIREAWNSVPPDMKGYLPSNVLMYIGAIMMGLAVVSQFIRQRKLNAQLEELKNVANRENAKG</sequence>